<keyword evidence="2" id="KW-0413">Isomerase</keyword>
<proteinExistence type="predicted"/>
<name>A0A839TMD3_9BACL</name>
<evidence type="ECO:0000313" key="3">
    <source>
        <dbReference type="Proteomes" id="UP000517523"/>
    </source>
</evidence>
<accession>A0A839TMD3</accession>
<dbReference type="EMBL" id="JACHXJ010000002">
    <property type="protein sequence ID" value="MBB3127966.1"/>
    <property type="molecule type" value="Genomic_DNA"/>
</dbReference>
<dbReference type="Proteomes" id="UP000517523">
    <property type="component" value="Unassembled WGS sequence"/>
</dbReference>
<gene>
    <name evidence="2" type="ORF">FHS19_002620</name>
</gene>
<dbReference type="PANTHER" id="PTHR12110">
    <property type="entry name" value="HYDROXYPYRUVATE ISOMERASE"/>
    <property type="match status" value="1"/>
</dbReference>
<dbReference type="SUPFAM" id="SSF51658">
    <property type="entry name" value="Xylose isomerase-like"/>
    <property type="match status" value="1"/>
</dbReference>
<evidence type="ECO:0000259" key="1">
    <source>
        <dbReference type="Pfam" id="PF01261"/>
    </source>
</evidence>
<comment type="caution">
    <text evidence="2">The sequence shown here is derived from an EMBL/GenBank/DDBJ whole genome shotgun (WGS) entry which is preliminary data.</text>
</comment>
<dbReference type="AlphaFoldDB" id="A0A839TMD3"/>
<dbReference type="GO" id="GO:0016853">
    <property type="term" value="F:isomerase activity"/>
    <property type="evidence" value="ECO:0007669"/>
    <property type="project" value="UniProtKB-KW"/>
</dbReference>
<organism evidence="2 3">
    <name type="scientific">Paenibacillus rhizosphaerae</name>
    <dbReference type="NCBI Taxonomy" id="297318"/>
    <lineage>
        <taxon>Bacteria</taxon>
        <taxon>Bacillati</taxon>
        <taxon>Bacillota</taxon>
        <taxon>Bacilli</taxon>
        <taxon>Bacillales</taxon>
        <taxon>Paenibacillaceae</taxon>
        <taxon>Paenibacillus</taxon>
    </lineage>
</organism>
<dbReference type="PANTHER" id="PTHR12110:SF21">
    <property type="entry name" value="XYLOSE ISOMERASE-LIKE TIM BARREL DOMAIN-CONTAINING PROTEIN"/>
    <property type="match status" value="1"/>
</dbReference>
<dbReference type="InterPro" id="IPR013022">
    <property type="entry name" value="Xyl_isomerase-like_TIM-brl"/>
</dbReference>
<dbReference type="Gene3D" id="3.20.20.150">
    <property type="entry name" value="Divalent-metal-dependent TIM barrel enzymes"/>
    <property type="match status" value="1"/>
</dbReference>
<feature type="domain" description="Xylose isomerase-like TIM barrel" evidence="1">
    <location>
        <begin position="23"/>
        <end position="254"/>
    </location>
</feature>
<sequence length="286" mass="30833">MLKGLTLAGLGAIESEERFIELAGANGFQAVDVDARGLVERLGTERAAAKLKEHGVVIGAIGLPVEWRAGEDEFLAGLPGLTEAAAAARSLGCTRCCTYILPSTDAKPAHFMALATRRLRICAQILGAYGISLGLEFVGPHHLRTAWKYPFIWTMEETLDWIGAIGEPNVGLLLDAYHWHTNSLTAADIEKLQSQQIVHVHINDAPDLPVEAVLDNGRLYPGEGVIDLEGFLKGLQRIGYDGIVSQEVLTQAMPEETPEQLIIRSKAGFERVFSAAGIGAEGRGTR</sequence>
<evidence type="ECO:0000313" key="2">
    <source>
        <dbReference type="EMBL" id="MBB3127966.1"/>
    </source>
</evidence>
<dbReference type="InterPro" id="IPR036237">
    <property type="entry name" value="Xyl_isomerase-like_sf"/>
</dbReference>
<dbReference type="InterPro" id="IPR050312">
    <property type="entry name" value="IolE/XylAMocC-like"/>
</dbReference>
<reference evidence="2 3" key="1">
    <citation type="submission" date="2020-08" db="EMBL/GenBank/DDBJ databases">
        <title>Genomic Encyclopedia of Type Strains, Phase III (KMG-III): the genomes of soil and plant-associated and newly described type strains.</title>
        <authorList>
            <person name="Whitman W."/>
        </authorList>
    </citation>
    <scope>NUCLEOTIDE SEQUENCE [LARGE SCALE GENOMIC DNA]</scope>
    <source>
        <strain evidence="2 3">CECT 5831</strain>
    </source>
</reference>
<dbReference type="RefSeq" id="WP_183582201.1">
    <property type="nucleotide sequence ID" value="NZ_JACHXJ010000002.1"/>
</dbReference>
<dbReference type="Pfam" id="PF01261">
    <property type="entry name" value="AP_endonuc_2"/>
    <property type="match status" value="1"/>
</dbReference>
<protein>
    <submittedName>
        <fullName evidence="2">Sugar phosphate isomerase/epimerase</fullName>
    </submittedName>
</protein>